<organism evidence="2 3">
    <name type="scientific">Massilia violaceinigra</name>
    <dbReference type="NCBI Taxonomy" id="2045208"/>
    <lineage>
        <taxon>Bacteria</taxon>
        <taxon>Pseudomonadati</taxon>
        <taxon>Pseudomonadota</taxon>
        <taxon>Betaproteobacteria</taxon>
        <taxon>Burkholderiales</taxon>
        <taxon>Oxalobacteraceae</taxon>
        <taxon>Telluria group</taxon>
        <taxon>Massilia</taxon>
    </lineage>
</organism>
<keyword evidence="3" id="KW-1185">Reference proteome</keyword>
<gene>
    <name evidence="2" type="ORF">INH39_27920</name>
</gene>
<evidence type="ECO:0000313" key="3">
    <source>
        <dbReference type="Proteomes" id="UP000831532"/>
    </source>
</evidence>
<sequence>MPGKKTDAEWDAERDAGKIARQAYRQRKGEAPPDLTPDDVLVWRSPRLVDGNPTRSDHPLRHWLVRTQLPAHQAKRLLNGPSSFEGGPMWCFERFGKSETVLADGSVVHIGGEHEDHYDPDFYIYNDVTIVAPDGAIELFDYSPHVFPPTDFHSATLVGGDIVVIGCLGDPEQRVIGQTPVYKLDLDTRAISRIDTNGECPGWISRHSAELSADTRTIIVRGGEILCDDNLPEVENIDTWSFDIATAHWTRETRRDWQRWTMMRADRKPNRLWDIRQALWDRDNGWVGKENGWRYADKPDFDALATLYCIDPAMPACEDERSYNVYRVEIDGILVRFKEDRFFVSAIVEGRLAQERLRSLQEKTLATLCQLEQAEWHIVD</sequence>
<feature type="compositionally biased region" description="Basic and acidic residues" evidence="1">
    <location>
        <begin position="1"/>
        <end position="18"/>
    </location>
</feature>
<accession>A0ABY4A6D2</accession>
<evidence type="ECO:0000256" key="1">
    <source>
        <dbReference type="SAM" id="MobiDB-lite"/>
    </source>
</evidence>
<reference evidence="2 3" key="1">
    <citation type="submission" date="2020-10" db="EMBL/GenBank/DDBJ databases">
        <title>Genome analysis of Massilia species.</title>
        <authorList>
            <person name="Jung D.-H."/>
        </authorList>
    </citation>
    <scope>NUCLEOTIDE SEQUENCE [LARGE SCALE GENOMIC DNA]</scope>
    <source>
        <strain evidence="3">sipir</strain>
    </source>
</reference>
<dbReference type="Proteomes" id="UP000831532">
    <property type="component" value="Chromosome"/>
</dbReference>
<proteinExistence type="predicted"/>
<dbReference type="RefSeq" id="WP_243490430.1">
    <property type="nucleotide sequence ID" value="NZ_CP063361.1"/>
</dbReference>
<name>A0ABY4A6D2_9BURK</name>
<feature type="region of interest" description="Disordered" evidence="1">
    <location>
        <begin position="1"/>
        <end position="37"/>
    </location>
</feature>
<dbReference type="Gene3D" id="2.120.10.80">
    <property type="entry name" value="Kelch-type beta propeller"/>
    <property type="match status" value="1"/>
</dbReference>
<dbReference type="InterPro" id="IPR011043">
    <property type="entry name" value="Gal_Oxase/kelch_b-propeller"/>
</dbReference>
<dbReference type="SUPFAM" id="SSF50965">
    <property type="entry name" value="Galactose oxidase, central domain"/>
    <property type="match status" value="1"/>
</dbReference>
<dbReference type="InterPro" id="IPR015915">
    <property type="entry name" value="Kelch-typ_b-propeller"/>
</dbReference>
<protein>
    <submittedName>
        <fullName evidence="2">Uncharacterized protein</fullName>
    </submittedName>
</protein>
<evidence type="ECO:0000313" key="2">
    <source>
        <dbReference type="EMBL" id="UOD29204.1"/>
    </source>
</evidence>
<dbReference type="EMBL" id="CP063361">
    <property type="protein sequence ID" value="UOD29204.1"/>
    <property type="molecule type" value="Genomic_DNA"/>
</dbReference>